<dbReference type="Gene3D" id="3.90.190.10">
    <property type="entry name" value="Protein tyrosine phosphatase superfamily"/>
    <property type="match status" value="2"/>
</dbReference>
<evidence type="ECO:0000256" key="2">
    <source>
        <dbReference type="ARBA" id="ARBA00010504"/>
    </source>
</evidence>
<dbReference type="FunFam" id="3.90.190.10:FF:000092">
    <property type="entry name" value="Tyrosine-protein phosphatase 69D"/>
    <property type="match status" value="1"/>
</dbReference>
<evidence type="ECO:0000256" key="6">
    <source>
        <dbReference type="ARBA" id="ARBA00022737"/>
    </source>
</evidence>
<feature type="domain" description="Tyrosine-protein phosphatase" evidence="17">
    <location>
        <begin position="1202"/>
        <end position="1476"/>
    </location>
</feature>
<dbReference type="InterPro" id="IPR003599">
    <property type="entry name" value="Ig_sub"/>
</dbReference>
<dbReference type="CDD" id="cd00063">
    <property type="entry name" value="FN3"/>
    <property type="match status" value="3"/>
</dbReference>
<dbReference type="SMART" id="SM00409">
    <property type="entry name" value="IG"/>
    <property type="match status" value="2"/>
</dbReference>
<keyword evidence="4 16" id="KW-0812">Transmembrane</keyword>
<dbReference type="SUPFAM" id="SSF48726">
    <property type="entry name" value="Immunoglobulin"/>
    <property type="match status" value="2"/>
</dbReference>
<dbReference type="FunFam" id="3.90.190.10:FF:000102">
    <property type="entry name" value="Receptor-type tyrosine-protein phosphatase"/>
    <property type="match status" value="1"/>
</dbReference>
<dbReference type="Pfam" id="PF07679">
    <property type="entry name" value="I-set"/>
    <property type="match status" value="1"/>
</dbReference>
<dbReference type="CDD" id="cd00096">
    <property type="entry name" value="Ig"/>
    <property type="match status" value="2"/>
</dbReference>
<evidence type="ECO:0000256" key="3">
    <source>
        <dbReference type="ARBA" id="ARBA00013064"/>
    </source>
</evidence>
<dbReference type="Pfam" id="PF00102">
    <property type="entry name" value="Y_phosphatase"/>
    <property type="match status" value="2"/>
</dbReference>
<dbReference type="PROSITE" id="PS50853">
    <property type="entry name" value="FN3"/>
    <property type="match status" value="3"/>
</dbReference>
<feature type="transmembrane region" description="Helical" evidence="16">
    <location>
        <begin position="27"/>
        <end position="46"/>
    </location>
</feature>
<evidence type="ECO:0000256" key="4">
    <source>
        <dbReference type="ARBA" id="ARBA00022692"/>
    </source>
</evidence>
<evidence type="ECO:0000256" key="11">
    <source>
        <dbReference type="ARBA" id="ARBA00023157"/>
    </source>
</evidence>
<dbReference type="PROSITE" id="PS00383">
    <property type="entry name" value="TYR_PHOSPHATASE_1"/>
    <property type="match status" value="2"/>
</dbReference>
<evidence type="ECO:0000256" key="13">
    <source>
        <dbReference type="ARBA" id="ARBA00023319"/>
    </source>
</evidence>
<dbReference type="SUPFAM" id="SSF52799">
    <property type="entry name" value="(Phosphotyrosine protein) phosphatases II"/>
    <property type="match status" value="2"/>
</dbReference>
<keyword evidence="6" id="KW-0677">Repeat</keyword>
<evidence type="ECO:0000313" key="22">
    <source>
        <dbReference type="RefSeq" id="XP_034239665.1"/>
    </source>
</evidence>
<dbReference type="InterPro" id="IPR000242">
    <property type="entry name" value="PTP_cat"/>
</dbReference>
<dbReference type="GO" id="GO:0048666">
    <property type="term" value="P:neuron development"/>
    <property type="evidence" value="ECO:0007669"/>
    <property type="project" value="UniProtKB-ARBA"/>
</dbReference>
<dbReference type="Pfam" id="PF00047">
    <property type="entry name" value="ig"/>
    <property type="match status" value="1"/>
</dbReference>
<protein>
    <recommendedName>
        <fullName evidence="3">protein-tyrosine-phosphatase</fullName>
        <ecNumber evidence="3">3.1.3.48</ecNumber>
    </recommendedName>
</protein>
<evidence type="ECO:0000259" key="20">
    <source>
        <dbReference type="PROSITE" id="PS50853"/>
    </source>
</evidence>
<evidence type="ECO:0000256" key="5">
    <source>
        <dbReference type="ARBA" id="ARBA00022729"/>
    </source>
</evidence>
<dbReference type="GO" id="GO:0005001">
    <property type="term" value="F:transmembrane receptor protein tyrosine phosphatase activity"/>
    <property type="evidence" value="ECO:0007669"/>
    <property type="project" value="UniProtKB-ARBA"/>
</dbReference>
<comment type="similarity">
    <text evidence="2">Belongs to the protein-tyrosine phosphatase family. Receptor class 2A subfamily.</text>
</comment>
<feature type="domain" description="Tyrosine specific protein phosphatases" evidence="18">
    <location>
        <begin position="1387"/>
        <end position="1467"/>
    </location>
</feature>
<dbReference type="GO" id="GO:0016020">
    <property type="term" value="C:membrane"/>
    <property type="evidence" value="ECO:0007669"/>
    <property type="project" value="UniProtKB-SubCell"/>
</dbReference>
<dbReference type="OrthoDB" id="6022401at2759"/>
<feature type="domain" description="Ig-like" evidence="19">
    <location>
        <begin position="142"/>
        <end position="244"/>
    </location>
</feature>
<dbReference type="InParanoid" id="A0A6P8YQR8"/>
<gene>
    <name evidence="22" type="primary">LOC117644375</name>
</gene>
<keyword evidence="21" id="KW-1185">Reference proteome</keyword>
<evidence type="ECO:0000256" key="16">
    <source>
        <dbReference type="SAM" id="Phobius"/>
    </source>
</evidence>
<dbReference type="PRINTS" id="PR00700">
    <property type="entry name" value="PRTYPHPHTASE"/>
</dbReference>
<sequence>MRGGAAAGSRDAIGGAMGMGRAFFARVHIAFVGCILLSLGVNSLVISAEVSPPEILDVTVPKNAVVCDNATLICQVRPASARVWWFSGGKNYTESDSRITVETVTDENGETINATLHFSCVQVADIANYTCFAVVPSEGETPASSKTVLLDVGVPAEIVSTKVGRAKVSSEETLSCSIRGHPLGPIIWQKGNDTQSPEELNPLVETKFLNDSYAETTLKVRDLVRKDNGTYYCKAQGPSGEAVAPVPLYVLDTPLVNIDFIKAVGATRIFLNWTVSDGNEPVQQYFMQHMQNGTGSWTHYNEYVGGGNTSHVMSNLEPNSSYKLRLSAKNAIGTGNVFELPNWVTTLGSDPVFIPEVSVKGATPDSISIGWTLAPMAVREHIHYYTLVLSNNKTRREAIHPANSYMSVFMFTDLEPATLYHFKVAACSEFTKECNSWSKPVDGTTMDGLASPPENVTVTCKFDNVSYASFVMVSWAPPLHPNGHIMHYNVHLIGEAKFLNEKGSSEIMTWGPKVKTIDSNMHSARFDVVPPNTNYTVSVSGVTRSRGGGGEATRHCMTPPTIPEKEKFSRINWGKFEEHGRWMFKLYLPRISERNGPICCYRVFVVKLPPQRSISDLPPPEDFPISTYQEVQRSADGGAYVAEMFESLPASSDVIVGDGRMVETNASGACQRCMGLRRRILPRPPTTPKPLSGDSETLPPPAYIPSLMSTTEEPPAAEGETTLLPSTPVIVSSLRKKRSNNDIVIEEASLEDVTGPSVPAADANESNDSLPVHDGQLDMNSNYTGFVEVIVLGNQKSVIPAYSGYFVVLNPGPQVLHATESTTIVTILQVLCALMLVVLVFLAALCLLQRYTKQVAESQGVEMNLRTSFRHLYRSLRGRHVLESQQPPDMTPIVASELPSAYGERHKDSDYGFQHEFEMLPDRFPDRTTSASETRENIYKNRYPDIKAYDQTRVKLAQIDSIVGSDYINANFVVGYKERKKFICAQGPMEDTVCDFWRMIWEQHLELVLMLTNLEEYSKTKCAKYWPDAEGTKTFGDISVSHISEKKCSDYILRELKMTKGSGSETRKIMQYHFLVWKDFQAPEYPSGILKFIRRMNEAYSLEKGPILVHCSAGVGRTGTLVALDSLIQQLAEEKQVAIFNTVCDLRHQRNFLVQSLKQYIFVYRALVDVAQFGDTELSLKSLKSSVERLRQRDNGQTKTRMEEEFDKICAVAEERKLANTGVMEEHAAKNRSESVIPYDRNRVILSPLAIRDHATYINASFIEGYDNTESYIIAQDPLENTCADFWRMLSEQCISTLVMLSDKRPTSEENNSGDNSRKCFRYWPEPDDETTYDHIRVRYIQSESCPYYTRREFSVTNIKNNENTSVTQFQYHGWPTVEGQVPEVTRGLIELADQAQNHQTIQQGSGSTTGPMVVHCMAGSDRSSMFVALSILIQQLRTEKKIDVCTVSRKLRSMRQGMLQTFAQYEFLHRAIVNYADLHNLTENECNGTT</sequence>
<organism evidence="22">
    <name type="scientific">Thrips palmi</name>
    <name type="common">Melon thrips</name>
    <dbReference type="NCBI Taxonomy" id="161013"/>
    <lineage>
        <taxon>Eukaryota</taxon>
        <taxon>Metazoa</taxon>
        <taxon>Ecdysozoa</taxon>
        <taxon>Arthropoda</taxon>
        <taxon>Hexapoda</taxon>
        <taxon>Insecta</taxon>
        <taxon>Pterygota</taxon>
        <taxon>Neoptera</taxon>
        <taxon>Paraneoptera</taxon>
        <taxon>Thysanoptera</taxon>
        <taxon>Terebrantia</taxon>
        <taxon>Thripoidea</taxon>
        <taxon>Thripidae</taxon>
        <taxon>Thrips</taxon>
    </lineage>
</organism>
<dbReference type="CTD" id="39443"/>
<dbReference type="InterPro" id="IPR016130">
    <property type="entry name" value="Tyr_Pase_AS"/>
</dbReference>
<dbReference type="PROSITE" id="PS50055">
    <property type="entry name" value="TYR_PHOSPHATASE_PTP"/>
    <property type="match status" value="2"/>
</dbReference>
<feature type="domain" description="Fibronectin type-III" evidence="20">
    <location>
        <begin position="254"/>
        <end position="349"/>
    </location>
</feature>
<dbReference type="Gene3D" id="2.60.40.10">
    <property type="entry name" value="Immunoglobulins"/>
    <property type="match status" value="5"/>
</dbReference>
<dbReference type="InterPro" id="IPR013151">
    <property type="entry name" value="Immunoglobulin_dom"/>
</dbReference>
<dbReference type="Pfam" id="PF00041">
    <property type="entry name" value="fn3"/>
    <property type="match status" value="3"/>
</dbReference>
<feature type="domain" description="Tyrosine specific protein phosphatases" evidence="18">
    <location>
        <begin position="1090"/>
        <end position="1161"/>
    </location>
</feature>
<dbReference type="InterPro" id="IPR036179">
    <property type="entry name" value="Ig-like_dom_sf"/>
</dbReference>
<dbReference type="PANTHER" id="PTHR19134:SF495">
    <property type="entry name" value="TYROSINE-PROTEIN PHOSPHATASE 69D"/>
    <property type="match status" value="1"/>
</dbReference>
<dbReference type="SMART" id="SM00404">
    <property type="entry name" value="PTPc_motif"/>
    <property type="match status" value="2"/>
</dbReference>
<dbReference type="KEGG" id="tpal:117644375"/>
<feature type="domain" description="Fibronectin type-III" evidence="20">
    <location>
        <begin position="452"/>
        <end position="561"/>
    </location>
</feature>
<evidence type="ECO:0000256" key="12">
    <source>
        <dbReference type="ARBA" id="ARBA00023170"/>
    </source>
</evidence>
<dbReference type="InterPro" id="IPR050348">
    <property type="entry name" value="Protein-Tyr_Phosphatase"/>
</dbReference>
<evidence type="ECO:0000256" key="7">
    <source>
        <dbReference type="ARBA" id="ARBA00022801"/>
    </source>
</evidence>
<evidence type="ECO:0000259" key="18">
    <source>
        <dbReference type="PROSITE" id="PS50056"/>
    </source>
</evidence>
<dbReference type="SMART" id="SM00408">
    <property type="entry name" value="IGc2"/>
    <property type="match status" value="2"/>
</dbReference>
<dbReference type="SMART" id="SM00060">
    <property type="entry name" value="FN3"/>
    <property type="match status" value="3"/>
</dbReference>
<dbReference type="FunCoup" id="A0A6P8YQR8">
    <property type="interactions" value="62"/>
</dbReference>
<dbReference type="InterPro" id="IPR000387">
    <property type="entry name" value="Tyr_Pase_dom"/>
</dbReference>
<dbReference type="Proteomes" id="UP000515158">
    <property type="component" value="Unplaced"/>
</dbReference>
<dbReference type="CDD" id="cd00047">
    <property type="entry name" value="PTPc"/>
    <property type="match status" value="2"/>
</dbReference>
<dbReference type="SMART" id="SM00194">
    <property type="entry name" value="PTPc"/>
    <property type="match status" value="2"/>
</dbReference>
<keyword evidence="12" id="KW-0675">Receptor</keyword>
<evidence type="ECO:0000256" key="10">
    <source>
        <dbReference type="ARBA" id="ARBA00023136"/>
    </source>
</evidence>
<dbReference type="EC" id="3.1.3.48" evidence="3"/>
<dbReference type="RefSeq" id="XP_034239665.1">
    <property type="nucleotide sequence ID" value="XM_034383774.1"/>
</dbReference>
<evidence type="ECO:0000256" key="15">
    <source>
        <dbReference type="SAM" id="MobiDB-lite"/>
    </source>
</evidence>
<keyword evidence="11" id="KW-1015">Disulfide bond</keyword>
<dbReference type="GeneID" id="117644375"/>
<accession>A0A6P8YQR8</accession>
<evidence type="ECO:0000313" key="21">
    <source>
        <dbReference type="Proteomes" id="UP000515158"/>
    </source>
</evidence>
<evidence type="ECO:0000256" key="9">
    <source>
        <dbReference type="ARBA" id="ARBA00022989"/>
    </source>
</evidence>
<comment type="subcellular location">
    <subcellularLocation>
        <location evidence="1">Membrane</location>
        <topology evidence="1">Single-pass membrane protein</topology>
    </subcellularLocation>
</comment>
<reference evidence="22" key="1">
    <citation type="submission" date="2025-08" db="UniProtKB">
        <authorList>
            <consortium name="RefSeq"/>
        </authorList>
    </citation>
    <scope>IDENTIFICATION</scope>
    <source>
        <tissue evidence="22">Total insect</tissue>
    </source>
</reference>
<evidence type="ECO:0000256" key="14">
    <source>
        <dbReference type="ARBA" id="ARBA00051722"/>
    </source>
</evidence>
<feature type="domain" description="Ig-like" evidence="19">
    <location>
        <begin position="53"/>
        <end position="133"/>
    </location>
</feature>
<evidence type="ECO:0000259" key="17">
    <source>
        <dbReference type="PROSITE" id="PS50055"/>
    </source>
</evidence>
<keyword evidence="9 16" id="KW-1133">Transmembrane helix</keyword>
<dbReference type="PANTHER" id="PTHR19134">
    <property type="entry name" value="RECEPTOR-TYPE TYROSINE-PROTEIN PHOSPHATASE"/>
    <property type="match status" value="1"/>
</dbReference>
<dbReference type="InterPro" id="IPR013098">
    <property type="entry name" value="Ig_I-set"/>
</dbReference>
<keyword evidence="5" id="KW-0732">Signal</keyword>
<evidence type="ECO:0000256" key="8">
    <source>
        <dbReference type="ARBA" id="ARBA00022912"/>
    </source>
</evidence>
<keyword evidence="13" id="KW-0393">Immunoglobulin domain</keyword>
<dbReference type="InterPro" id="IPR003595">
    <property type="entry name" value="Tyr_Pase_cat"/>
</dbReference>
<dbReference type="InterPro" id="IPR007110">
    <property type="entry name" value="Ig-like_dom"/>
</dbReference>
<keyword evidence="7" id="KW-0378">Hydrolase</keyword>
<keyword evidence="10 16" id="KW-0472">Membrane</keyword>
<name>A0A6P8YQR8_THRPL</name>
<dbReference type="InterPro" id="IPR013783">
    <property type="entry name" value="Ig-like_fold"/>
</dbReference>
<comment type="catalytic activity">
    <reaction evidence="14">
        <text>O-phospho-L-tyrosyl-[protein] + H2O = L-tyrosyl-[protein] + phosphate</text>
        <dbReference type="Rhea" id="RHEA:10684"/>
        <dbReference type="Rhea" id="RHEA-COMP:10136"/>
        <dbReference type="Rhea" id="RHEA-COMP:20101"/>
        <dbReference type="ChEBI" id="CHEBI:15377"/>
        <dbReference type="ChEBI" id="CHEBI:43474"/>
        <dbReference type="ChEBI" id="CHEBI:46858"/>
        <dbReference type="ChEBI" id="CHEBI:61978"/>
        <dbReference type="EC" id="3.1.3.48"/>
    </reaction>
</comment>
<dbReference type="GO" id="GO:0009653">
    <property type="term" value="P:anatomical structure morphogenesis"/>
    <property type="evidence" value="ECO:0007669"/>
    <property type="project" value="UniProtKB-ARBA"/>
</dbReference>
<dbReference type="InterPro" id="IPR029021">
    <property type="entry name" value="Prot-tyrosine_phosphatase-like"/>
</dbReference>
<feature type="region of interest" description="Disordered" evidence="15">
    <location>
        <begin position="680"/>
        <end position="699"/>
    </location>
</feature>
<evidence type="ECO:0000256" key="1">
    <source>
        <dbReference type="ARBA" id="ARBA00004167"/>
    </source>
</evidence>
<proteinExistence type="inferred from homology"/>
<dbReference type="InterPro" id="IPR003598">
    <property type="entry name" value="Ig_sub2"/>
</dbReference>
<dbReference type="InterPro" id="IPR036116">
    <property type="entry name" value="FN3_sf"/>
</dbReference>
<keyword evidence="8" id="KW-0904">Protein phosphatase</keyword>
<feature type="domain" description="Tyrosine-protein phosphatase" evidence="17">
    <location>
        <begin position="913"/>
        <end position="1170"/>
    </location>
</feature>
<feature type="domain" description="Fibronectin type-III" evidence="20">
    <location>
        <begin position="351"/>
        <end position="448"/>
    </location>
</feature>
<dbReference type="PROSITE" id="PS50056">
    <property type="entry name" value="TYR_PHOSPHATASE_2"/>
    <property type="match status" value="2"/>
</dbReference>
<dbReference type="SUPFAM" id="SSF49265">
    <property type="entry name" value="Fibronectin type III"/>
    <property type="match status" value="2"/>
</dbReference>
<dbReference type="PROSITE" id="PS50835">
    <property type="entry name" value="IG_LIKE"/>
    <property type="match status" value="2"/>
</dbReference>
<evidence type="ECO:0000259" key="19">
    <source>
        <dbReference type="PROSITE" id="PS50835"/>
    </source>
</evidence>
<dbReference type="InterPro" id="IPR003961">
    <property type="entry name" value="FN3_dom"/>
</dbReference>